<dbReference type="OrthoDB" id="1708588at2759"/>
<protein>
    <recommendedName>
        <fullName evidence="2">ATP synthase subunit s-like protein</fullName>
    </recommendedName>
</protein>
<sequence length="235" mass="26973">MASLQRSLGVLQKTHFLVPSRKISWTKRLQEILNAEYSIDELKNVFKKRILYAKCEDQKFRPDRHKILGPELAVSHFLLARGGTVKFENDDKWYHKEKNKIFLPRHKVNGLFVEAICADNTELMYEGLENFVGLKSVRYLSLKNCAYIDDFCLDRLHIMADTLEFLDLSGCTNITERGLATLHKLGKLEALILRDIKTTPAIELVTLMLQDVLPECHVLLPTVMKEKSTEVIAAT</sequence>
<name>A0A812AZM6_ACAPH</name>
<dbReference type="Gene3D" id="3.80.10.10">
    <property type="entry name" value="Ribonuclease Inhibitor"/>
    <property type="match status" value="1"/>
</dbReference>
<comment type="similarity">
    <text evidence="1">Belongs to the ATP synthase subunit s family.</text>
</comment>
<comment type="caution">
    <text evidence="3">The sequence shown here is derived from an EMBL/GenBank/DDBJ whole genome shotgun (WGS) entry which is preliminary data.</text>
</comment>
<evidence type="ECO:0000256" key="2">
    <source>
        <dbReference type="ARBA" id="ARBA00076566"/>
    </source>
</evidence>
<reference evidence="3" key="1">
    <citation type="submission" date="2021-01" db="EMBL/GenBank/DDBJ databases">
        <authorList>
            <person name="Li R."/>
            <person name="Bekaert M."/>
        </authorList>
    </citation>
    <scope>NUCLEOTIDE SEQUENCE</scope>
    <source>
        <strain evidence="3">Farmed</strain>
    </source>
</reference>
<gene>
    <name evidence="3" type="ORF">SPHA_9978</name>
</gene>
<dbReference type="EMBL" id="CAHIKZ030000320">
    <property type="protein sequence ID" value="CAE1168340.1"/>
    <property type="molecule type" value="Genomic_DNA"/>
</dbReference>
<evidence type="ECO:0000313" key="4">
    <source>
        <dbReference type="Proteomes" id="UP000597762"/>
    </source>
</evidence>
<dbReference type="InterPro" id="IPR032675">
    <property type="entry name" value="LRR_dom_sf"/>
</dbReference>
<dbReference type="AlphaFoldDB" id="A0A812AZM6"/>
<dbReference type="Proteomes" id="UP000597762">
    <property type="component" value="Unassembled WGS sequence"/>
</dbReference>
<evidence type="ECO:0000256" key="1">
    <source>
        <dbReference type="ARBA" id="ARBA00006901"/>
    </source>
</evidence>
<dbReference type="FunFam" id="3.80.10.10:FF:000168">
    <property type="entry name" value="Distal membrane arm assembly complex 2"/>
    <property type="match status" value="1"/>
</dbReference>
<organism evidence="3 4">
    <name type="scientific">Acanthosepion pharaonis</name>
    <name type="common">Pharaoh cuttlefish</name>
    <name type="synonym">Sepia pharaonis</name>
    <dbReference type="NCBI Taxonomy" id="158019"/>
    <lineage>
        <taxon>Eukaryota</taxon>
        <taxon>Metazoa</taxon>
        <taxon>Spiralia</taxon>
        <taxon>Lophotrochozoa</taxon>
        <taxon>Mollusca</taxon>
        <taxon>Cephalopoda</taxon>
        <taxon>Coleoidea</taxon>
        <taxon>Decapodiformes</taxon>
        <taxon>Sepiida</taxon>
        <taxon>Sepiina</taxon>
        <taxon>Sepiidae</taxon>
        <taxon>Acanthosepion</taxon>
    </lineage>
</organism>
<dbReference type="SUPFAM" id="SSF52047">
    <property type="entry name" value="RNI-like"/>
    <property type="match status" value="1"/>
</dbReference>
<keyword evidence="4" id="KW-1185">Reference proteome</keyword>
<proteinExistence type="inferred from homology"/>
<evidence type="ECO:0000313" key="3">
    <source>
        <dbReference type="EMBL" id="CAE1168340.1"/>
    </source>
</evidence>
<accession>A0A812AZM6</accession>